<dbReference type="STRING" id="1027249.SAMN05216179_2654"/>
<dbReference type="EMBL" id="FRCZ01000005">
    <property type="protein sequence ID" value="SHN23276.1"/>
    <property type="molecule type" value="Genomic_DNA"/>
</dbReference>
<gene>
    <name evidence="4" type="ORF">SAMN05216179_2654</name>
</gene>
<dbReference type="GO" id="GO:0031412">
    <property type="term" value="P:gas vesicle organization"/>
    <property type="evidence" value="ECO:0007669"/>
    <property type="project" value="InterPro"/>
</dbReference>
<keyword evidence="5" id="KW-1185">Reference proteome</keyword>
<dbReference type="PANTHER" id="PTHR36852">
    <property type="entry name" value="PROTEIN GVPL 2"/>
    <property type="match status" value="1"/>
</dbReference>
<dbReference type="InterPro" id="IPR009430">
    <property type="entry name" value="GvpL/GvpF"/>
</dbReference>
<keyword evidence="1" id="KW-0304">Gas vesicle</keyword>
<organism evidence="4 5">
    <name type="scientific">Gracilibacillus kekensis</name>
    <dbReference type="NCBI Taxonomy" id="1027249"/>
    <lineage>
        <taxon>Bacteria</taxon>
        <taxon>Bacillati</taxon>
        <taxon>Bacillota</taxon>
        <taxon>Bacilli</taxon>
        <taxon>Bacillales</taxon>
        <taxon>Bacillaceae</taxon>
        <taxon>Gracilibacillus</taxon>
    </lineage>
</organism>
<proteinExistence type="inferred from homology"/>
<evidence type="ECO:0000256" key="1">
    <source>
        <dbReference type="ARBA" id="ARBA00022987"/>
    </source>
</evidence>
<dbReference type="AlphaFoldDB" id="A0A1M7PZQ2"/>
<accession>A0A1M7PZQ2</accession>
<name>A0A1M7PZQ2_9BACI</name>
<dbReference type="Pfam" id="PF06386">
    <property type="entry name" value="GvpL_GvpF"/>
    <property type="match status" value="1"/>
</dbReference>
<comment type="subcellular location">
    <subcellularLocation>
        <location evidence="2">Gas vesicle</location>
    </subcellularLocation>
</comment>
<dbReference type="GO" id="GO:0031411">
    <property type="term" value="C:gas vesicle"/>
    <property type="evidence" value="ECO:0007669"/>
    <property type="project" value="UniProtKB-SubCell"/>
</dbReference>
<evidence type="ECO:0000313" key="4">
    <source>
        <dbReference type="EMBL" id="SHN23276.1"/>
    </source>
</evidence>
<dbReference type="RefSeq" id="WP_073202324.1">
    <property type="nucleotide sequence ID" value="NZ_FRCZ01000005.1"/>
</dbReference>
<comment type="similarity">
    <text evidence="3">Belongs to the gas vesicle GvpF/GvpL family.</text>
</comment>
<dbReference type="Proteomes" id="UP000184184">
    <property type="component" value="Unassembled WGS sequence"/>
</dbReference>
<evidence type="ECO:0000256" key="3">
    <source>
        <dbReference type="ARBA" id="ARBA00035643"/>
    </source>
</evidence>
<protein>
    <submittedName>
        <fullName evidence="4">Gas vesicle synthesis protein GvpL/GvpF</fullName>
    </submittedName>
</protein>
<dbReference type="PANTHER" id="PTHR36852:SF1">
    <property type="entry name" value="PROTEIN GVPL 2"/>
    <property type="match status" value="1"/>
</dbReference>
<evidence type="ECO:0000256" key="2">
    <source>
        <dbReference type="ARBA" id="ARBA00035108"/>
    </source>
</evidence>
<evidence type="ECO:0000313" key="5">
    <source>
        <dbReference type="Proteomes" id="UP000184184"/>
    </source>
</evidence>
<dbReference type="OrthoDB" id="146444at2"/>
<sequence length="268" mass="31942">MEQLIYLYGFIPENETKSNPLPKMKGFDDKGSIYTVPVDSMEAVVCGLDEREFSEKALQEKTENDMEWLQQKALHHHHTIMDLNNKYTLIPLQFCTIYKNKDRLYQTVEPKKEKMKNVLENLKEKEEWNLKIYCDNEQLKDDISQYSPAIEAKKQEIDQLSPGRRFFEMKKIDRLIDDELEKEKSQICEEIHEQLNQFAIEATVKKNWNKEMTGRQEHMCWNSVYFLSKQMVELLKDKMLQIEKSLEKRGFTLELSGPWPAYHFSDLK</sequence>
<reference evidence="4 5" key="1">
    <citation type="submission" date="2016-11" db="EMBL/GenBank/DDBJ databases">
        <authorList>
            <person name="Jaros S."/>
            <person name="Januszkiewicz K."/>
            <person name="Wedrychowicz H."/>
        </authorList>
    </citation>
    <scope>NUCLEOTIDE SEQUENCE [LARGE SCALE GENOMIC DNA]</scope>
    <source>
        <strain evidence="4 5">CGMCC 1.10681</strain>
    </source>
</reference>